<comment type="caution">
    <text evidence="1">The sequence shown here is derived from an EMBL/GenBank/DDBJ whole genome shotgun (WGS) entry which is preliminary data.</text>
</comment>
<dbReference type="Pfam" id="PF00078">
    <property type="entry name" value="RVT_1"/>
    <property type="match status" value="2"/>
</dbReference>
<reference evidence="1" key="1">
    <citation type="submission" date="2020-04" db="EMBL/GenBank/DDBJ databases">
        <authorList>
            <person name="Alioto T."/>
            <person name="Alioto T."/>
            <person name="Gomez Garrido J."/>
        </authorList>
    </citation>
    <scope>NUCLEOTIDE SEQUENCE</scope>
    <source>
        <strain evidence="1">A484AB</strain>
    </source>
</reference>
<dbReference type="OrthoDB" id="414730at2759"/>
<organism evidence="1 2">
    <name type="scientific">Paramuricea clavata</name>
    <name type="common">Red gorgonian</name>
    <name type="synonym">Violescent sea-whip</name>
    <dbReference type="NCBI Taxonomy" id="317549"/>
    <lineage>
        <taxon>Eukaryota</taxon>
        <taxon>Metazoa</taxon>
        <taxon>Cnidaria</taxon>
        <taxon>Anthozoa</taxon>
        <taxon>Octocorallia</taxon>
        <taxon>Malacalcyonacea</taxon>
        <taxon>Plexauridae</taxon>
        <taxon>Paramuricea</taxon>
    </lineage>
</organism>
<dbReference type="CDD" id="cd01650">
    <property type="entry name" value="RT_nLTR_like"/>
    <property type="match status" value="1"/>
</dbReference>
<name>A0A7D9I8U1_PARCT</name>
<keyword evidence="2" id="KW-1185">Reference proteome</keyword>
<dbReference type="EMBL" id="CACRXK020004211">
    <property type="protein sequence ID" value="CAB4001930.1"/>
    <property type="molecule type" value="Genomic_DNA"/>
</dbReference>
<dbReference type="InterPro" id="IPR000477">
    <property type="entry name" value="RT_dom"/>
</dbReference>
<evidence type="ECO:0000313" key="2">
    <source>
        <dbReference type="Proteomes" id="UP001152795"/>
    </source>
</evidence>
<protein>
    <submittedName>
        <fullName evidence="1">Uncharacterized protein</fullName>
    </submittedName>
</protein>
<proteinExistence type="predicted"/>
<sequence length="372" mass="42549">MDDDKVTCLTFIDFKKAFDLINHKTLLKKLAIYGVDGSSIAWFTSYLSDRKQFVKLNECVSTCQVVSQGVPQGSILGPSLFITFINDMPLHMPDPNVEIYADDTTLARSASIDKLPVLTRMINQDLICLERWCNENGMVINTSKTKSMLIASKRIRNNTSTFSISIDAKLNDAVIEQVLSYKLLGVSLDQDLSFTTQIDELCKKSGIFPDDWKFAKVTPIYKSENKTLCENYRPISVISNIAKIFEKLVCRQLNTFLDNNNIIVKNQSGFRRNHSTETSLLQSTEMWLKSMDQGQINGVIFLDLKKAFDTIDHQILLSKLQVYGIRDHTLKWFQSYLDQRKQICMLNNCKSDIETIRCGVPQILDLYYFSFT</sequence>
<dbReference type="SUPFAM" id="SSF56672">
    <property type="entry name" value="DNA/RNA polymerases"/>
    <property type="match status" value="2"/>
</dbReference>
<dbReference type="PANTHER" id="PTHR33332">
    <property type="entry name" value="REVERSE TRANSCRIPTASE DOMAIN-CONTAINING PROTEIN"/>
    <property type="match status" value="1"/>
</dbReference>
<gene>
    <name evidence="1" type="ORF">PACLA_8A026753</name>
</gene>
<accession>A0A7D9I8U1</accession>
<dbReference type="AlphaFoldDB" id="A0A7D9I8U1"/>
<evidence type="ECO:0000313" key="1">
    <source>
        <dbReference type="EMBL" id="CAB4001930.1"/>
    </source>
</evidence>
<dbReference type="InterPro" id="IPR043502">
    <property type="entry name" value="DNA/RNA_pol_sf"/>
</dbReference>
<dbReference type="PROSITE" id="PS50878">
    <property type="entry name" value="RT_POL"/>
    <property type="match status" value="2"/>
</dbReference>
<dbReference type="Proteomes" id="UP001152795">
    <property type="component" value="Unassembled WGS sequence"/>
</dbReference>